<name>A0ABP4LJJ4_9ACTN</name>
<keyword evidence="1" id="KW-0732">Signal</keyword>
<comment type="caution">
    <text evidence="2">The sequence shown here is derived from an EMBL/GenBank/DDBJ whole genome shotgun (WGS) entry which is preliminary data.</text>
</comment>
<dbReference type="EMBL" id="BAAANC010000002">
    <property type="protein sequence ID" value="GAA1525442.1"/>
    <property type="molecule type" value="Genomic_DNA"/>
</dbReference>
<reference evidence="3" key="1">
    <citation type="journal article" date="2019" name="Int. J. Syst. Evol. Microbiol.">
        <title>The Global Catalogue of Microorganisms (GCM) 10K type strain sequencing project: providing services to taxonomists for standard genome sequencing and annotation.</title>
        <authorList>
            <consortium name="The Broad Institute Genomics Platform"/>
            <consortium name="The Broad Institute Genome Sequencing Center for Infectious Disease"/>
            <person name="Wu L."/>
            <person name="Ma J."/>
        </authorList>
    </citation>
    <scope>NUCLEOTIDE SEQUENCE [LARGE SCALE GENOMIC DNA]</scope>
    <source>
        <strain evidence="3">JCM 14303</strain>
    </source>
</reference>
<evidence type="ECO:0000313" key="3">
    <source>
        <dbReference type="Proteomes" id="UP001500363"/>
    </source>
</evidence>
<organism evidence="2 3">
    <name type="scientific">Kribbella lupini</name>
    <dbReference type="NCBI Taxonomy" id="291602"/>
    <lineage>
        <taxon>Bacteria</taxon>
        <taxon>Bacillati</taxon>
        <taxon>Actinomycetota</taxon>
        <taxon>Actinomycetes</taxon>
        <taxon>Propionibacteriales</taxon>
        <taxon>Kribbellaceae</taxon>
        <taxon>Kribbella</taxon>
    </lineage>
</organism>
<sequence>MASMAAVAMFGGTTVANAQPTGVQAEGEVSCGYDFDKCHLQWFDYGFVKNYIVSKIYYRGGGYHFYWWN</sequence>
<protein>
    <submittedName>
        <fullName evidence="2">Uncharacterized protein</fullName>
    </submittedName>
</protein>
<feature type="signal peptide" evidence="1">
    <location>
        <begin position="1"/>
        <end position="18"/>
    </location>
</feature>
<feature type="chain" id="PRO_5045478023" evidence="1">
    <location>
        <begin position="19"/>
        <end position="69"/>
    </location>
</feature>
<proteinExistence type="predicted"/>
<evidence type="ECO:0000256" key="1">
    <source>
        <dbReference type="SAM" id="SignalP"/>
    </source>
</evidence>
<dbReference type="Proteomes" id="UP001500363">
    <property type="component" value="Unassembled WGS sequence"/>
</dbReference>
<gene>
    <name evidence="2" type="ORF">GCM10009741_28750</name>
</gene>
<keyword evidence="3" id="KW-1185">Reference proteome</keyword>
<evidence type="ECO:0000313" key="2">
    <source>
        <dbReference type="EMBL" id="GAA1525442.1"/>
    </source>
</evidence>
<accession>A0ABP4LJJ4</accession>